<dbReference type="Proteomes" id="UP001145050">
    <property type="component" value="Unassembled WGS sequence"/>
</dbReference>
<accession>A0A9X3WUB9</accession>
<proteinExistence type="predicted"/>
<organism evidence="1 2">
    <name type="scientific">Terrihalobacillus insolitus</name>
    <dbReference type="NCBI Taxonomy" id="2950438"/>
    <lineage>
        <taxon>Bacteria</taxon>
        <taxon>Bacillati</taxon>
        <taxon>Bacillota</taxon>
        <taxon>Bacilli</taxon>
        <taxon>Bacillales</taxon>
        <taxon>Bacillaceae</taxon>
        <taxon>Terrihalobacillus</taxon>
    </lineage>
</organism>
<dbReference type="AlphaFoldDB" id="A0A9X3WUB9"/>
<name>A0A9X3WUB9_9BACI</name>
<evidence type="ECO:0000313" key="1">
    <source>
        <dbReference type="EMBL" id="MDC3424111.1"/>
    </source>
</evidence>
<evidence type="ECO:0000313" key="2">
    <source>
        <dbReference type="Proteomes" id="UP001145050"/>
    </source>
</evidence>
<protein>
    <submittedName>
        <fullName evidence="1">Uncharacterized protein</fullName>
    </submittedName>
</protein>
<dbReference type="RefSeq" id="WP_272435915.1">
    <property type="nucleotide sequence ID" value="NZ_JAMQKB010000004.1"/>
</dbReference>
<gene>
    <name evidence="1" type="ORF">NC797_06265</name>
</gene>
<keyword evidence="2" id="KW-1185">Reference proteome</keyword>
<dbReference type="EMBL" id="JAMQKB010000004">
    <property type="protein sequence ID" value="MDC3424111.1"/>
    <property type="molecule type" value="Genomic_DNA"/>
</dbReference>
<sequence length="123" mass="13975">MTSNLYQAKAGDGFKMTGMNRRNSFFSTPKEAVSEALALKEKMDKRYENGIEWDYNGKMTGSTNKMKILRGYLNGDRESVAFYLQIVTVKNQKEKVSVVSPKKPKTVSSKDKEVLNKVIKLLK</sequence>
<reference evidence="1" key="1">
    <citation type="submission" date="2022-06" db="EMBL/GenBank/DDBJ databases">
        <title>Aquibacillus sp. a new bacterium isolated from soil saline samples.</title>
        <authorList>
            <person name="Galisteo C."/>
            <person name="De La Haba R."/>
            <person name="Sanchez-Porro C."/>
            <person name="Ventosa A."/>
        </authorList>
    </citation>
    <scope>NUCLEOTIDE SEQUENCE</scope>
    <source>
        <strain evidence="1">3ASR75-11</strain>
    </source>
</reference>
<comment type="caution">
    <text evidence="1">The sequence shown here is derived from an EMBL/GenBank/DDBJ whole genome shotgun (WGS) entry which is preliminary data.</text>
</comment>